<dbReference type="EMBL" id="GL732679">
    <property type="protein sequence ID" value="EFX67342.1"/>
    <property type="molecule type" value="Genomic_DNA"/>
</dbReference>
<sequence length="261" mass="27908">MKNYILGGQDYNDGQDSFTVKQKNHRCCSSLCNANKSKSSQSTPLESNPTGSKRSFALSPSSEVASQSKKGKTDFDRFLDENTASTIPALSKDELVSRLLTAVGFLHSFSNVSPTVASLEDKVLKLSTSLEEKNDLICDLEEEIVNNKVSFANSILKLNQSAVSSPTCASGQTYASVARSSLPGAVLVAKCVDGGSSAVLDVQSVEKLLDTPNSGLIPSHVRPSSGYRVQDLMAPLVSYTGDRRLAVLQVLPSRAAQQTTR</sequence>
<dbReference type="Proteomes" id="UP000000305">
    <property type="component" value="Unassembled WGS sequence"/>
</dbReference>
<protein>
    <submittedName>
        <fullName evidence="2">Uncharacterized protein</fullName>
    </submittedName>
</protein>
<gene>
    <name evidence="2" type="ORF">DAPPUDRAFT_261693</name>
</gene>
<dbReference type="InParanoid" id="E9HLG7"/>
<dbReference type="AlphaFoldDB" id="E9HLG7"/>
<proteinExistence type="predicted"/>
<feature type="compositionally biased region" description="Polar residues" evidence="1">
    <location>
        <begin position="35"/>
        <end position="68"/>
    </location>
</feature>
<evidence type="ECO:0000256" key="1">
    <source>
        <dbReference type="SAM" id="MobiDB-lite"/>
    </source>
</evidence>
<feature type="region of interest" description="Disordered" evidence="1">
    <location>
        <begin position="35"/>
        <end position="70"/>
    </location>
</feature>
<name>E9HLG7_DAPPU</name>
<dbReference type="KEGG" id="dpx:DAPPUDRAFT_261693"/>
<keyword evidence="3" id="KW-1185">Reference proteome</keyword>
<organism evidence="2 3">
    <name type="scientific">Daphnia pulex</name>
    <name type="common">Water flea</name>
    <dbReference type="NCBI Taxonomy" id="6669"/>
    <lineage>
        <taxon>Eukaryota</taxon>
        <taxon>Metazoa</taxon>
        <taxon>Ecdysozoa</taxon>
        <taxon>Arthropoda</taxon>
        <taxon>Crustacea</taxon>
        <taxon>Branchiopoda</taxon>
        <taxon>Diplostraca</taxon>
        <taxon>Cladocera</taxon>
        <taxon>Anomopoda</taxon>
        <taxon>Daphniidae</taxon>
        <taxon>Daphnia</taxon>
    </lineage>
</organism>
<reference evidence="2 3" key="1">
    <citation type="journal article" date="2011" name="Science">
        <title>The ecoresponsive genome of Daphnia pulex.</title>
        <authorList>
            <person name="Colbourne J.K."/>
            <person name="Pfrender M.E."/>
            <person name="Gilbert D."/>
            <person name="Thomas W.K."/>
            <person name="Tucker A."/>
            <person name="Oakley T.H."/>
            <person name="Tokishita S."/>
            <person name="Aerts A."/>
            <person name="Arnold G.J."/>
            <person name="Basu M.K."/>
            <person name="Bauer D.J."/>
            <person name="Caceres C.E."/>
            <person name="Carmel L."/>
            <person name="Casola C."/>
            <person name="Choi J.H."/>
            <person name="Detter J.C."/>
            <person name="Dong Q."/>
            <person name="Dusheyko S."/>
            <person name="Eads B.D."/>
            <person name="Frohlich T."/>
            <person name="Geiler-Samerotte K.A."/>
            <person name="Gerlach D."/>
            <person name="Hatcher P."/>
            <person name="Jogdeo S."/>
            <person name="Krijgsveld J."/>
            <person name="Kriventseva E.V."/>
            <person name="Kultz D."/>
            <person name="Laforsch C."/>
            <person name="Lindquist E."/>
            <person name="Lopez J."/>
            <person name="Manak J.R."/>
            <person name="Muller J."/>
            <person name="Pangilinan J."/>
            <person name="Patwardhan R.P."/>
            <person name="Pitluck S."/>
            <person name="Pritham E.J."/>
            <person name="Rechtsteiner A."/>
            <person name="Rho M."/>
            <person name="Rogozin I.B."/>
            <person name="Sakarya O."/>
            <person name="Salamov A."/>
            <person name="Schaack S."/>
            <person name="Shapiro H."/>
            <person name="Shiga Y."/>
            <person name="Skalitzky C."/>
            <person name="Smith Z."/>
            <person name="Souvorov A."/>
            <person name="Sung W."/>
            <person name="Tang Z."/>
            <person name="Tsuchiya D."/>
            <person name="Tu H."/>
            <person name="Vos H."/>
            <person name="Wang M."/>
            <person name="Wolf Y.I."/>
            <person name="Yamagata H."/>
            <person name="Yamada T."/>
            <person name="Ye Y."/>
            <person name="Shaw J.R."/>
            <person name="Andrews J."/>
            <person name="Crease T.J."/>
            <person name="Tang H."/>
            <person name="Lucas S.M."/>
            <person name="Robertson H.M."/>
            <person name="Bork P."/>
            <person name="Koonin E.V."/>
            <person name="Zdobnov E.M."/>
            <person name="Grigoriev I.V."/>
            <person name="Lynch M."/>
            <person name="Boore J.L."/>
        </authorList>
    </citation>
    <scope>NUCLEOTIDE SEQUENCE [LARGE SCALE GENOMIC DNA]</scope>
</reference>
<evidence type="ECO:0000313" key="3">
    <source>
        <dbReference type="Proteomes" id="UP000000305"/>
    </source>
</evidence>
<evidence type="ECO:0000313" key="2">
    <source>
        <dbReference type="EMBL" id="EFX67342.1"/>
    </source>
</evidence>
<dbReference type="HOGENOM" id="CLU_1066570_0_0_1"/>
<accession>E9HLG7</accession>